<proteinExistence type="predicted"/>
<dbReference type="InterPro" id="IPR013783">
    <property type="entry name" value="Ig-like_fold"/>
</dbReference>
<organism evidence="2 3">
    <name type="scientific">Streptomyces nigrescens</name>
    <dbReference type="NCBI Taxonomy" id="1920"/>
    <lineage>
        <taxon>Bacteria</taxon>
        <taxon>Bacillati</taxon>
        <taxon>Actinomycetota</taxon>
        <taxon>Actinomycetes</taxon>
        <taxon>Kitasatosporales</taxon>
        <taxon>Streptomycetaceae</taxon>
        <taxon>Streptomyces</taxon>
    </lineage>
</organism>
<dbReference type="InterPro" id="IPR002909">
    <property type="entry name" value="IPT_dom"/>
</dbReference>
<dbReference type="Pfam" id="PF01833">
    <property type="entry name" value="TIG"/>
    <property type="match status" value="3"/>
</dbReference>
<dbReference type="Gene3D" id="2.130.10.10">
    <property type="entry name" value="YVTN repeat-like/Quinoprotein amine dehydrogenase"/>
    <property type="match status" value="2"/>
</dbReference>
<dbReference type="CDD" id="cd00102">
    <property type="entry name" value="IPT"/>
    <property type="match status" value="2"/>
</dbReference>
<protein>
    <recommendedName>
        <fullName evidence="1">IPT/TIG domain-containing protein</fullName>
    </recommendedName>
</protein>
<dbReference type="SUPFAM" id="SSF51004">
    <property type="entry name" value="C-terminal (heme d1) domain of cytochrome cd1-nitrite reductase"/>
    <property type="match status" value="1"/>
</dbReference>
<name>A0A640TM51_STRNI</name>
<feature type="domain" description="IPT/TIG" evidence="1">
    <location>
        <begin position="474"/>
        <end position="555"/>
    </location>
</feature>
<accession>A0A640TM51</accession>
<dbReference type="InterPro" id="IPR019405">
    <property type="entry name" value="Lactonase_7-beta_prop"/>
</dbReference>
<dbReference type="AlphaFoldDB" id="A0A640TM51"/>
<dbReference type="GO" id="GO:0005975">
    <property type="term" value="P:carbohydrate metabolic process"/>
    <property type="evidence" value="ECO:0007669"/>
    <property type="project" value="UniProtKB-ARBA"/>
</dbReference>
<dbReference type="InterPro" id="IPR015943">
    <property type="entry name" value="WD40/YVTN_repeat-like_dom_sf"/>
</dbReference>
<dbReference type="Proteomes" id="UP000429552">
    <property type="component" value="Unassembled WGS sequence"/>
</dbReference>
<dbReference type="InterPro" id="IPR011964">
    <property type="entry name" value="YVTN_b-propeller_repeat"/>
</dbReference>
<evidence type="ECO:0000259" key="1">
    <source>
        <dbReference type="SMART" id="SM00429"/>
    </source>
</evidence>
<dbReference type="Gene3D" id="2.60.40.10">
    <property type="entry name" value="Immunoglobulins"/>
    <property type="match status" value="3"/>
</dbReference>
<dbReference type="Pfam" id="PF10282">
    <property type="entry name" value="Lactonase"/>
    <property type="match status" value="1"/>
</dbReference>
<gene>
    <name evidence="2" type="ORF">Sliba_44650</name>
</gene>
<dbReference type="CDD" id="cd00603">
    <property type="entry name" value="IPT_PCSR"/>
    <property type="match status" value="1"/>
</dbReference>
<dbReference type="PANTHER" id="PTHR47197:SF3">
    <property type="entry name" value="DIHYDRO-HEME D1 DEHYDROGENASE"/>
    <property type="match status" value="1"/>
</dbReference>
<evidence type="ECO:0000313" key="3">
    <source>
        <dbReference type="Proteomes" id="UP000429552"/>
    </source>
</evidence>
<dbReference type="SMART" id="SM00429">
    <property type="entry name" value="IPT"/>
    <property type="match status" value="3"/>
</dbReference>
<feature type="domain" description="IPT/TIG" evidence="1">
    <location>
        <begin position="311"/>
        <end position="388"/>
    </location>
</feature>
<comment type="caution">
    <text evidence="2">The sequence shown here is derived from an EMBL/GenBank/DDBJ whole genome shotgun (WGS) entry which is preliminary data.</text>
</comment>
<dbReference type="InterPro" id="IPR051200">
    <property type="entry name" value="Host-pathogen_enzymatic-act"/>
</dbReference>
<dbReference type="PANTHER" id="PTHR47197">
    <property type="entry name" value="PROTEIN NIRF"/>
    <property type="match status" value="1"/>
</dbReference>
<dbReference type="InterPro" id="IPR011048">
    <property type="entry name" value="Haem_d1_sf"/>
</dbReference>
<dbReference type="EMBL" id="BLIP01000001">
    <property type="protein sequence ID" value="GFE24012.1"/>
    <property type="molecule type" value="Genomic_DNA"/>
</dbReference>
<feature type="domain" description="IPT/TIG" evidence="1">
    <location>
        <begin position="390"/>
        <end position="472"/>
    </location>
</feature>
<dbReference type="NCBIfam" id="TIGR02276">
    <property type="entry name" value="beta_rpt_yvtn"/>
    <property type="match status" value="6"/>
</dbReference>
<evidence type="ECO:0000313" key="2">
    <source>
        <dbReference type="EMBL" id="GFE24012.1"/>
    </source>
</evidence>
<sequence length="560" mass="54728">MFAFTSDIPAPAQVRDSELRAAFVAGAVIPVGVLPQGITLSPGGARAYVANRGSDTVSVIDTATDTVTATIPTGAGPDYVAISPDGTRGYVTVSGAGLVSVLDTATNALVADIPVGDGPTVAAVTPDGTRVYVTQQAGTTVSVIDAATNTVTDTVPVGAGGTGVVITPDGTRAYVACFSGSVSVIDTATNTVTTTITAGDVPILLALNPDGSRLYVTNAGSSTVSVVDTATNAVIATVGVSAQPRFLAVSPDGAHVFVANAFPDTVSVIETATHTVVENIGVGAGPTGLAVFPDGTHAYVVNAEANTVGVIATTVIPDQGSTAGGATVTVTGHHLANATAVRFGTAQAAVTANTDTSLTVTSPAGGGVVPVTVTTPGGTGFLGTFYYVPLPALTGISPAAGPVGGSDDEIVITGRNLSGAINVYFGSTRAVIQSVSDTQVTVRAAGAPGPGGVAVTVITAGGSAVGLTYTYVSQPTVTDISPNTGPTSGGTIVTITGTGLAYTEQVTFNGVLAPFEVVSDTSVVATSPPSGAAGPVTVMVTGPDGSTPSGGFTYVADPDI</sequence>
<dbReference type="SUPFAM" id="SSF50974">
    <property type="entry name" value="Nitrous oxide reductase, N-terminal domain"/>
    <property type="match status" value="1"/>
</dbReference>
<dbReference type="InterPro" id="IPR011045">
    <property type="entry name" value="N2O_reductase_N"/>
</dbReference>
<reference evidence="2 3" key="1">
    <citation type="submission" date="2019-12" db="EMBL/GenBank/DDBJ databases">
        <title>Whole genome shotgun sequence of Streptomyces libani subsp. libani NBRC 13452.</title>
        <authorList>
            <person name="Ichikawa N."/>
            <person name="Kimura A."/>
            <person name="Kitahashi Y."/>
            <person name="Komaki H."/>
            <person name="Tamura T."/>
        </authorList>
    </citation>
    <scope>NUCLEOTIDE SEQUENCE [LARGE SCALE GENOMIC DNA]</scope>
    <source>
        <strain evidence="2 3">NBRC 13452</strain>
    </source>
</reference>